<dbReference type="EMBL" id="CP046173">
    <property type="protein sequence ID" value="QIS19279.1"/>
    <property type="molecule type" value="Genomic_DNA"/>
</dbReference>
<evidence type="ECO:0000313" key="1">
    <source>
        <dbReference type="EMBL" id="QIS19279.1"/>
    </source>
</evidence>
<evidence type="ECO:0000313" key="2">
    <source>
        <dbReference type="Proteomes" id="UP000500953"/>
    </source>
</evidence>
<gene>
    <name evidence="1" type="ORF">F6W96_14290</name>
</gene>
<protein>
    <submittedName>
        <fullName evidence="1">Uncharacterized protein</fullName>
    </submittedName>
</protein>
<dbReference type="RefSeq" id="WP_167486569.1">
    <property type="nucleotide sequence ID" value="NZ_CP046173.1"/>
</dbReference>
<accession>A0A6G9Z0Z0</accession>
<sequence>MVDERPDRSRGTGVNHIGPTAVTHEVLTRAAKLGGIDSEGAVTIRDGSHAVYELPGRIVARIGTPHSFETAQPELRIS</sequence>
<dbReference type="AlphaFoldDB" id="A0A6G9Z0Z0"/>
<proteinExistence type="predicted"/>
<organism evidence="1 2">
    <name type="scientific">Nocardia terpenica</name>
    <dbReference type="NCBI Taxonomy" id="455432"/>
    <lineage>
        <taxon>Bacteria</taxon>
        <taxon>Bacillati</taxon>
        <taxon>Actinomycetota</taxon>
        <taxon>Actinomycetes</taxon>
        <taxon>Mycobacteriales</taxon>
        <taxon>Nocardiaceae</taxon>
        <taxon>Nocardia</taxon>
    </lineage>
</organism>
<reference evidence="1 2" key="1">
    <citation type="journal article" date="2019" name="ACS Chem. Biol.">
        <title>Identification and Mobilization of a Cryptic Antibiotic Biosynthesis Gene Locus from a Human-Pathogenic Nocardia Isolate.</title>
        <authorList>
            <person name="Herisse M."/>
            <person name="Ishida K."/>
            <person name="Porter J.L."/>
            <person name="Howden B."/>
            <person name="Hertweck C."/>
            <person name="Stinear T.P."/>
            <person name="Pidot S.J."/>
        </authorList>
    </citation>
    <scope>NUCLEOTIDE SEQUENCE [LARGE SCALE GENOMIC DNA]</scope>
    <source>
        <strain evidence="1 2">AUSMDU00012715</strain>
    </source>
</reference>
<dbReference type="Proteomes" id="UP000500953">
    <property type="component" value="Chromosome"/>
</dbReference>
<name>A0A6G9Z0Z0_9NOCA</name>